<feature type="transmembrane region" description="Helical" evidence="6">
    <location>
        <begin position="191"/>
        <end position="215"/>
    </location>
</feature>
<comment type="subcellular location">
    <subcellularLocation>
        <location evidence="1">Cell membrane</location>
        <topology evidence="1">Multi-pass membrane protein</topology>
    </subcellularLocation>
</comment>
<keyword evidence="5 6" id="KW-0472">Membrane</keyword>
<feature type="transmembrane region" description="Helical" evidence="6">
    <location>
        <begin position="122"/>
        <end position="146"/>
    </location>
</feature>
<keyword evidence="3 6" id="KW-0812">Transmembrane</keyword>
<dbReference type="EMBL" id="WNDQ01000026">
    <property type="protein sequence ID" value="KAF1021063.1"/>
    <property type="molecule type" value="Genomic_DNA"/>
</dbReference>
<sequence length="347" mass="35976">MPQEPIDAAALPADEARQQATALRSEARARYIERLYSLGPVVGLVLLCLAATALNSDFATLDNVMNVLTRTAFIGIIAVGMCFVIISGGIDLSVGSMAALIAGAVILFINAASPALGSPLLAVLLGAALAVVLGAVFGTAHGLLVAKGRIEPFIVTLGALGIYRAYLTYFADGGALTLDNDLADLYSPVYYASWLGVPVPVWVFLAVALVGALILNRTAYGRYVQAIGSNEQVARYAAVDVDRVKILTYMLLGVCVGIATLLYVPRLGSASPTTGLLWELEAIAAVIVGGTALRGGAGTITGTVVGAILLSVISNVLNLTSIISVYLNAAVQGFVIIVVAFLQRGRR</sequence>
<evidence type="ECO:0000256" key="3">
    <source>
        <dbReference type="ARBA" id="ARBA00022692"/>
    </source>
</evidence>
<keyword evidence="4 6" id="KW-1133">Transmembrane helix</keyword>
<dbReference type="PANTHER" id="PTHR32196">
    <property type="entry name" value="ABC TRANSPORTER PERMEASE PROTEIN YPHD-RELATED-RELATED"/>
    <property type="match status" value="1"/>
</dbReference>
<comment type="caution">
    <text evidence="7">The sequence shown here is derived from an EMBL/GenBank/DDBJ whole genome shotgun (WGS) entry which is preliminary data.</text>
</comment>
<feature type="transmembrane region" description="Helical" evidence="6">
    <location>
        <begin position="67"/>
        <end position="86"/>
    </location>
</feature>
<evidence type="ECO:0000256" key="4">
    <source>
        <dbReference type="ARBA" id="ARBA00022989"/>
    </source>
</evidence>
<organism evidence="7 8">
    <name type="scientific">Paracidovorax wautersii</name>
    <dbReference type="NCBI Taxonomy" id="1177982"/>
    <lineage>
        <taxon>Bacteria</taxon>
        <taxon>Pseudomonadati</taxon>
        <taxon>Pseudomonadota</taxon>
        <taxon>Betaproteobacteria</taxon>
        <taxon>Burkholderiales</taxon>
        <taxon>Comamonadaceae</taxon>
        <taxon>Paracidovorax</taxon>
    </lineage>
</organism>
<keyword evidence="2" id="KW-1003">Cell membrane</keyword>
<feature type="transmembrane region" description="Helical" evidence="6">
    <location>
        <begin position="98"/>
        <end position="116"/>
    </location>
</feature>
<reference evidence="8" key="1">
    <citation type="journal article" date="2020" name="MBio">
        <title>Horizontal gene transfer to a defensive symbiont with a reduced genome amongst a multipartite beetle microbiome.</title>
        <authorList>
            <person name="Waterworth S.C."/>
            <person name="Florez L.V."/>
            <person name="Rees E.R."/>
            <person name="Hertweck C."/>
            <person name="Kaltenpoth M."/>
            <person name="Kwan J.C."/>
        </authorList>
    </citation>
    <scope>NUCLEOTIDE SEQUENCE [LARGE SCALE GENOMIC DNA]</scope>
</reference>
<feature type="transmembrane region" description="Helical" evidence="6">
    <location>
        <begin position="35"/>
        <end position="55"/>
    </location>
</feature>
<feature type="transmembrane region" description="Helical" evidence="6">
    <location>
        <begin position="323"/>
        <end position="342"/>
    </location>
</feature>
<evidence type="ECO:0000313" key="7">
    <source>
        <dbReference type="EMBL" id="KAF1021063.1"/>
    </source>
</evidence>
<proteinExistence type="predicted"/>
<evidence type="ECO:0000256" key="5">
    <source>
        <dbReference type="ARBA" id="ARBA00023136"/>
    </source>
</evidence>
<dbReference type="GO" id="GO:0022857">
    <property type="term" value="F:transmembrane transporter activity"/>
    <property type="evidence" value="ECO:0007669"/>
    <property type="project" value="InterPro"/>
</dbReference>
<protein>
    <submittedName>
        <fullName evidence="7">Ribose import permease protein RbsC</fullName>
    </submittedName>
</protein>
<evidence type="ECO:0000256" key="1">
    <source>
        <dbReference type="ARBA" id="ARBA00004651"/>
    </source>
</evidence>
<dbReference type="Pfam" id="PF02653">
    <property type="entry name" value="BPD_transp_2"/>
    <property type="match status" value="1"/>
</dbReference>
<dbReference type="CDD" id="cd06579">
    <property type="entry name" value="TM_PBP1_transp_AraH_like"/>
    <property type="match status" value="1"/>
</dbReference>
<feature type="transmembrane region" description="Helical" evidence="6">
    <location>
        <begin position="153"/>
        <end position="171"/>
    </location>
</feature>
<dbReference type="GO" id="GO:0005886">
    <property type="term" value="C:plasma membrane"/>
    <property type="evidence" value="ECO:0007669"/>
    <property type="project" value="UniProtKB-SubCell"/>
</dbReference>
<dbReference type="InterPro" id="IPR001851">
    <property type="entry name" value="ABC_transp_permease"/>
</dbReference>
<name>A0A7V8FNL2_9BURK</name>
<gene>
    <name evidence="7" type="primary">rbsC_2</name>
    <name evidence="7" type="ORF">GAK30_02087</name>
</gene>
<feature type="transmembrane region" description="Helical" evidence="6">
    <location>
        <begin position="246"/>
        <end position="264"/>
    </location>
</feature>
<evidence type="ECO:0000256" key="6">
    <source>
        <dbReference type="SAM" id="Phobius"/>
    </source>
</evidence>
<dbReference type="PANTHER" id="PTHR32196:SF72">
    <property type="entry name" value="RIBOSE IMPORT PERMEASE PROTEIN RBSC"/>
    <property type="match status" value="1"/>
</dbReference>
<dbReference type="AlphaFoldDB" id="A0A7V8FNL2"/>
<accession>A0A7V8FNL2</accession>
<evidence type="ECO:0000313" key="8">
    <source>
        <dbReference type="Proteomes" id="UP000461670"/>
    </source>
</evidence>
<evidence type="ECO:0000256" key="2">
    <source>
        <dbReference type="ARBA" id="ARBA00022475"/>
    </source>
</evidence>
<dbReference type="Proteomes" id="UP000461670">
    <property type="component" value="Unassembled WGS sequence"/>
</dbReference>